<dbReference type="RefSeq" id="WP_189606379.1">
    <property type="nucleotide sequence ID" value="NZ_BMXB01000029.1"/>
</dbReference>
<evidence type="ECO:0000313" key="1">
    <source>
        <dbReference type="EMBL" id="GHA51626.1"/>
    </source>
</evidence>
<proteinExistence type="predicted"/>
<reference evidence="1" key="1">
    <citation type="journal article" date="2014" name="Int. J. Syst. Evol. Microbiol.">
        <title>Complete genome sequence of Corynebacterium casei LMG S-19264T (=DSM 44701T), isolated from a smear-ripened cheese.</title>
        <authorList>
            <consortium name="US DOE Joint Genome Institute (JGI-PGF)"/>
            <person name="Walter F."/>
            <person name="Albersmeier A."/>
            <person name="Kalinowski J."/>
            <person name="Ruckert C."/>
        </authorList>
    </citation>
    <scope>NUCLEOTIDE SEQUENCE</scope>
    <source>
        <strain evidence="1">KCTC 12719</strain>
    </source>
</reference>
<gene>
    <name evidence="1" type="ORF">GCM10007103_35110</name>
</gene>
<reference evidence="1" key="2">
    <citation type="submission" date="2020-09" db="EMBL/GenBank/DDBJ databases">
        <authorList>
            <person name="Sun Q."/>
            <person name="Kim S."/>
        </authorList>
    </citation>
    <scope>NUCLEOTIDE SEQUENCE</scope>
    <source>
        <strain evidence="1">KCTC 12719</strain>
    </source>
</reference>
<evidence type="ECO:0008006" key="3">
    <source>
        <dbReference type="Google" id="ProtNLM"/>
    </source>
</evidence>
<evidence type="ECO:0000313" key="2">
    <source>
        <dbReference type="Proteomes" id="UP000610456"/>
    </source>
</evidence>
<dbReference type="AlphaFoldDB" id="A0A918SLA8"/>
<sequence length="194" mass="22282">MKIYRIGSEVEKYQWIIPEISDEDDKLLTVSLFNGEEKDGWPEDINFYVFNPKKLKGNFFNLAGGSALVFDQVVYDSPVFDLFEQAGQIIPINCSGEKLYILNVLECINMLDLNKSKFEVYNDGSKGDVLDFYFHEDRISESCIFKIPQMNASQILTYSGVKDASDEFIHLYKKFNFSGLEFEKLYENPAPGSL</sequence>
<protein>
    <recommendedName>
        <fullName evidence="3">Immunity protein 43</fullName>
    </recommendedName>
</protein>
<dbReference type="Proteomes" id="UP000610456">
    <property type="component" value="Unassembled WGS sequence"/>
</dbReference>
<comment type="caution">
    <text evidence="1">The sequence shown here is derived from an EMBL/GenBank/DDBJ whole genome shotgun (WGS) entry which is preliminary data.</text>
</comment>
<organism evidence="1 2">
    <name type="scientific">Salinimicrobium marinum</name>
    <dbReference type="NCBI Taxonomy" id="680283"/>
    <lineage>
        <taxon>Bacteria</taxon>
        <taxon>Pseudomonadati</taxon>
        <taxon>Bacteroidota</taxon>
        <taxon>Flavobacteriia</taxon>
        <taxon>Flavobacteriales</taxon>
        <taxon>Flavobacteriaceae</taxon>
        <taxon>Salinimicrobium</taxon>
    </lineage>
</organism>
<dbReference type="EMBL" id="BMXB01000029">
    <property type="protein sequence ID" value="GHA51626.1"/>
    <property type="molecule type" value="Genomic_DNA"/>
</dbReference>
<accession>A0A918SLA8</accession>
<name>A0A918SLA8_9FLAO</name>
<keyword evidence="2" id="KW-1185">Reference proteome</keyword>